<dbReference type="PANTHER" id="PTHR47829">
    <property type="entry name" value="HYDROLASE, PUTATIVE (AFU_ORTHOLOGUE AFUA_1G12880)-RELATED"/>
    <property type="match status" value="1"/>
</dbReference>
<sequence length="337" mass="36331">MNAELVPWDRLGPALVEATGDERWLHGRPELIAGGKSNLTFLLRSEAGELVLRRPPTGELLPSAHDMAREARVQRALAPTDVPTARVVLADGGDLLGLPCYVMEKAAGHVVRGTLPAGYADDPAQRHAIGAAFADTLAALHAVDPEAVGLSDYGRPEGFMARQVRRWTGQWEASRSRDVPEIDELGRRLAATVPAQQRSTIVHGDYRLDNVVLHPDEPGRITAVLDWELSTLGDPLTDLALLLLFWREEGEPGLSLIPGVSHLPGFPGRAELLERYAAASGLDVSEMDWYLAFAHFKFAVIAQGVSARSRAGAMGGQDFGDLDAEILGLGRRGLALV</sequence>
<evidence type="ECO:0000259" key="1">
    <source>
        <dbReference type="Pfam" id="PF01636"/>
    </source>
</evidence>
<name>A0A4Z1CHD5_9ACTN</name>
<keyword evidence="2" id="KW-0808">Transferase</keyword>
<accession>A0A4Z1CHD5</accession>
<dbReference type="Pfam" id="PF01636">
    <property type="entry name" value="APH"/>
    <property type="match status" value="1"/>
</dbReference>
<dbReference type="Proteomes" id="UP000297496">
    <property type="component" value="Unassembled WGS sequence"/>
</dbReference>
<dbReference type="EMBL" id="SRRO01000001">
    <property type="protein sequence ID" value="TGN66075.1"/>
    <property type="molecule type" value="Genomic_DNA"/>
</dbReference>
<dbReference type="RefSeq" id="WP_135840561.1">
    <property type="nucleotide sequence ID" value="NZ_SRRO01000001.1"/>
</dbReference>
<dbReference type="InterPro" id="IPR052898">
    <property type="entry name" value="ACAD10-like"/>
</dbReference>
<dbReference type="PANTHER" id="PTHR47829:SF1">
    <property type="entry name" value="HAD FAMILY PHOSPHATASE"/>
    <property type="match status" value="1"/>
</dbReference>
<organism evidence="2 3">
    <name type="scientific">Nocardioides eburneiflavus</name>
    <dbReference type="NCBI Taxonomy" id="2518372"/>
    <lineage>
        <taxon>Bacteria</taxon>
        <taxon>Bacillati</taxon>
        <taxon>Actinomycetota</taxon>
        <taxon>Actinomycetes</taxon>
        <taxon>Propionibacteriales</taxon>
        <taxon>Nocardioidaceae</taxon>
        <taxon>Nocardioides</taxon>
    </lineage>
</organism>
<dbReference type="Gene3D" id="3.90.1200.10">
    <property type="match status" value="1"/>
</dbReference>
<dbReference type="InterPro" id="IPR011009">
    <property type="entry name" value="Kinase-like_dom_sf"/>
</dbReference>
<evidence type="ECO:0000313" key="2">
    <source>
        <dbReference type="EMBL" id="TGN66075.1"/>
    </source>
</evidence>
<dbReference type="GO" id="GO:0016740">
    <property type="term" value="F:transferase activity"/>
    <property type="evidence" value="ECO:0007669"/>
    <property type="project" value="UniProtKB-KW"/>
</dbReference>
<proteinExistence type="predicted"/>
<dbReference type="InterPro" id="IPR041726">
    <property type="entry name" value="ACAD10_11_N"/>
</dbReference>
<dbReference type="Gene3D" id="3.30.200.20">
    <property type="entry name" value="Phosphorylase Kinase, domain 1"/>
    <property type="match status" value="1"/>
</dbReference>
<evidence type="ECO:0000313" key="3">
    <source>
        <dbReference type="Proteomes" id="UP000297496"/>
    </source>
</evidence>
<dbReference type="AlphaFoldDB" id="A0A4Z1CHD5"/>
<dbReference type="CDD" id="cd05154">
    <property type="entry name" value="ACAD10_11_N-like"/>
    <property type="match status" value="1"/>
</dbReference>
<keyword evidence="3" id="KW-1185">Reference proteome</keyword>
<dbReference type="OrthoDB" id="3806873at2"/>
<dbReference type="SUPFAM" id="SSF56112">
    <property type="entry name" value="Protein kinase-like (PK-like)"/>
    <property type="match status" value="1"/>
</dbReference>
<reference evidence="2 3" key="1">
    <citation type="submission" date="2019-04" db="EMBL/GenBank/DDBJ databases">
        <title>Three New Species of Nocardioides, Nocardioides euryhalodurans sp. nov., Nocardioides seonyuensis sp. nov. and Nocardioides eburneoflavus sp. nov. Isolated from Soil.</title>
        <authorList>
            <person name="Roh S.G."/>
            <person name="Lee C."/>
            <person name="Kim M.-K."/>
            <person name="Kim S.B."/>
        </authorList>
    </citation>
    <scope>NUCLEOTIDE SEQUENCE [LARGE SCALE GENOMIC DNA]</scope>
    <source>
        <strain evidence="2 3">MMS17-SY213</strain>
    </source>
</reference>
<protein>
    <submittedName>
        <fullName evidence="2">Phosphotransferase family protein</fullName>
    </submittedName>
</protein>
<feature type="domain" description="Aminoglycoside phosphotransferase" evidence="1">
    <location>
        <begin position="31"/>
        <end position="254"/>
    </location>
</feature>
<comment type="caution">
    <text evidence="2">The sequence shown here is derived from an EMBL/GenBank/DDBJ whole genome shotgun (WGS) entry which is preliminary data.</text>
</comment>
<gene>
    <name evidence="2" type="ORF">EXE59_20545</name>
</gene>
<dbReference type="InterPro" id="IPR002575">
    <property type="entry name" value="Aminoglycoside_PTrfase"/>
</dbReference>